<dbReference type="Proteomes" id="UP001208017">
    <property type="component" value="Unassembled WGS sequence"/>
</dbReference>
<gene>
    <name evidence="3" type="ORF">OS242_19385</name>
</gene>
<dbReference type="EMBL" id="JAPMLT010000015">
    <property type="protein sequence ID" value="MCX7572104.1"/>
    <property type="molecule type" value="Genomic_DNA"/>
</dbReference>
<dbReference type="NCBIfam" id="NF037970">
    <property type="entry name" value="vanZ_1"/>
    <property type="match status" value="1"/>
</dbReference>
<organism evidence="3 4">
    <name type="scientific">Tumebacillus lacus</name>
    <dbReference type="NCBI Taxonomy" id="2995335"/>
    <lineage>
        <taxon>Bacteria</taxon>
        <taxon>Bacillati</taxon>
        <taxon>Bacillota</taxon>
        <taxon>Bacilli</taxon>
        <taxon>Bacillales</taxon>
        <taxon>Alicyclobacillaceae</taxon>
        <taxon>Tumebacillus</taxon>
    </lineage>
</organism>
<name>A0ABT3XBH0_9BACL</name>
<evidence type="ECO:0000313" key="4">
    <source>
        <dbReference type="Proteomes" id="UP001208017"/>
    </source>
</evidence>
<keyword evidence="1" id="KW-1133">Transmembrane helix</keyword>
<keyword evidence="4" id="KW-1185">Reference proteome</keyword>
<reference evidence="3 4" key="1">
    <citation type="submission" date="2022-11" db="EMBL/GenBank/DDBJ databases">
        <title>Study of microbial diversity in lake waters.</title>
        <authorList>
            <person name="Zhang J."/>
        </authorList>
    </citation>
    <scope>NUCLEOTIDE SEQUENCE [LARGE SCALE GENOMIC DNA]</scope>
    <source>
        <strain evidence="3 4">DT12</strain>
    </source>
</reference>
<dbReference type="RefSeq" id="WP_267153352.1">
    <property type="nucleotide sequence ID" value="NZ_JAPMLT010000015.1"/>
</dbReference>
<feature type="transmembrane region" description="Helical" evidence="1">
    <location>
        <begin position="67"/>
        <end position="85"/>
    </location>
</feature>
<keyword evidence="1" id="KW-0472">Membrane</keyword>
<accession>A0ABT3XBH0</accession>
<comment type="caution">
    <text evidence="3">The sequence shown here is derived from an EMBL/GenBank/DDBJ whole genome shotgun (WGS) entry which is preliminary data.</text>
</comment>
<keyword evidence="1" id="KW-0812">Transmembrane</keyword>
<proteinExistence type="predicted"/>
<sequence length="162" mass="19156">MRLLVFWMIVIFSLSAIPDMKILYWQYWLENEHNLFISDIDWKLVLSFNNPFFTIPAPSTLLQLDTFLHKLAHLIFYFILGWLAYRYARTVKKAFWICISYALIDELHQAVTPGRYARISDVLIDIVAACLAIRLYHWFTAPGRSNRASKRFVPHKETRSAK</sequence>
<evidence type="ECO:0000256" key="1">
    <source>
        <dbReference type="SAM" id="Phobius"/>
    </source>
</evidence>
<evidence type="ECO:0000259" key="2">
    <source>
        <dbReference type="Pfam" id="PF04892"/>
    </source>
</evidence>
<dbReference type="InterPro" id="IPR006976">
    <property type="entry name" value="VanZ-like"/>
</dbReference>
<dbReference type="Pfam" id="PF04892">
    <property type="entry name" value="VanZ"/>
    <property type="match status" value="1"/>
</dbReference>
<evidence type="ECO:0000313" key="3">
    <source>
        <dbReference type="EMBL" id="MCX7572104.1"/>
    </source>
</evidence>
<protein>
    <submittedName>
        <fullName evidence="3">VanZ family protein</fullName>
    </submittedName>
</protein>
<feature type="domain" description="VanZ-like" evidence="2">
    <location>
        <begin position="4"/>
        <end position="139"/>
    </location>
</feature>